<dbReference type="SUPFAM" id="SSF81995">
    <property type="entry name" value="beta-sandwich domain of Sec23/24"/>
    <property type="match status" value="1"/>
</dbReference>
<dbReference type="Proteomes" id="UP000324222">
    <property type="component" value="Unassembled WGS sequence"/>
</dbReference>
<dbReference type="EC" id="2.3.1.225" evidence="7"/>
<name>A0A5B7DL70_PORTR</name>
<feature type="transmembrane region" description="Helical" evidence="7">
    <location>
        <begin position="150"/>
        <end position="173"/>
    </location>
</feature>
<dbReference type="PANTHER" id="PTHR22883">
    <property type="entry name" value="ZINC FINGER DHHC DOMAIN CONTAINING PROTEIN"/>
    <property type="match status" value="1"/>
</dbReference>
<evidence type="ECO:0000256" key="1">
    <source>
        <dbReference type="ARBA" id="ARBA00004141"/>
    </source>
</evidence>
<evidence type="ECO:0000259" key="8">
    <source>
        <dbReference type="Pfam" id="PF01529"/>
    </source>
</evidence>
<dbReference type="GO" id="GO:0005783">
    <property type="term" value="C:endoplasmic reticulum"/>
    <property type="evidence" value="ECO:0007669"/>
    <property type="project" value="TreeGrafter"/>
</dbReference>
<dbReference type="PROSITE" id="PS50216">
    <property type="entry name" value="DHHC"/>
    <property type="match status" value="1"/>
</dbReference>
<keyword evidence="5 7" id="KW-0472">Membrane</keyword>
<dbReference type="EMBL" id="VSRR010001059">
    <property type="protein sequence ID" value="MPC22188.1"/>
    <property type="molecule type" value="Genomic_DNA"/>
</dbReference>
<evidence type="ECO:0000256" key="2">
    <source>
        <dbReference type="ARBA" id="ARBA00022679"/>
    </source>
</evidence>
<dbReference type="GO" id="GO:0030127">
    <property type="term" value="C:COPII vesicle coat"/>
    <property type="evidence" value="ECO:0007669"/>
    <property type="project" value="InterPro"/>
</dbReference>
<comment type="similarity">
    <text evidence="7">Belongs to the DHHC palmitoyltransferase family.</text>
</comment>
<keyword evidence="10" id="KW-1185">Reference proteome</keyword>
<dbReference type="GO" id="GO:0006612">
    <property type="term" value="P:protein targeting to membrane"/>
    <property type="evidence" value="ECO:0007669"/>
    <property type="project" value="TreeGrafter"/>
</dbReference>
<dbReference type="GO" id="GO:0006886">
    <property type="term" value="P:intracellular protein transport"/>
    <property type="evidence" value="ECO:0007669"/>
    <property type="project" value="InterPro"/>
</dbReference>
<comment type="subcellular location">
    <subcellularLocation>
        <location evidence="1">Membrane</location>
        <topology evidence="1">Multi-pass membrane protein</topology>
    </subcellularLocation>
</comment>
<protein>
    <recommendedName>
        <fullName evidence="7">Palmitoyltransferase</fullName>
        <ecNumber evidence="7">2.3.1.225</ecNumber>
    </recommendedName>
</protein>
<dbReference type="GO" id="GO:0006888">
    <property type="term" value="P:endoplasmic reticulum to Golgi vesicle-mediated transport"/>
    <property type="evidence" value="ECO:0007669"/>
    <property type="project" value="InterPro"/>
</dbReference>
<feature type="transmembrane region" description="Helical" evidence="7">
    <location>
        <begin position="60"/>
        <end position="82"/>
    </location>
</feature>
<reference evidence="9 10" key="1">
    <citation type="submission" date="2019-05" db="EMBL/GenBank/DDBJ databases">
        <title>Another draft genome of Portunus trituberculatus and its Hox gene families provides insights of decapod evolution.</title>
        <authorList>
            <person name="Jeong J.-H."/>
            <person name="Song I."/>
            <person name="Kim S."/>
            <person name="Choi T."/>
            <person name="Kim D."/>
            <person name="Ryu S."/>
            <person name="Kim W."/>
        </authorList>
    </citation>
    <scope>NUCLEOTIDE SEQUENCE [LARGE SCALE GENOMIC DNA]</scope>
    <source>
        <tissue evidence="9">Muscle</tissue>
    </source>
</reference>
<evidence type="ECO:0000256" key="5">
    <source>
        <dbReference type="ARBA" id="ARBA00023136"/>
    </source>
</evidence>
<keyword evidence="3 7" id="KW-0812">Transmembrane</keyword>
<comment type="domain">
    <text evidence="7">The DHHC domain is required for palmitoyltransferase activity.</text>
</comment>
<evidence type="ECO:0000313" key="9">
    <source>
        <dbReference type="EMBL" id="MPC22188.1"/>
    </source>
</evidence>
<dbReference type="SUPFAM" id="SSF82919">
    <property type="entry name" value="Zn-finger domain of Sec23/24"/>
    <property type="match status" value="1"/>
</dbReference>
<evidence type="ECO:0000313" key="10">
    <source>
        <dbReference type="Proteomes" id="UP000324222"/>
    </source>
</evidence>
<comment type="caution">
    <text evidence="9">The sequence shown here is derived from an EMBL/GenBank/DDBJ whole genome shotgun (WGS) entry which is preliminary data.</text>
</comment>
<dbReference type="AlphaFoldDB" id="A0A5B7DL70"/>
<comment type="catalytic activity">
    <reaction evidence="7">
        <text>L-cysteinyl-[protein] + hexadecanoyl-CoA = S-hexadecanoyl-L-cysteinyl-[protein] + CoA</text>
        <dbReference type="Rhea" id="RHEA:36683"/>
        <dbReference type="Rhea" id="RHEA-COMP:10131"/>
        <dbReference type="Rhea" id="RHEA-COMP:11032"/>
        <dbReference type="ChEBI" id="CHEBI:29950"/>
        <dbReference type="ChEBI" id="CHEBI:57287"/>
        <dbReference type="ChEBI" id="CHEBI:57379"/>
        <dbReference type="ChEBI" id="CHEBI:74151"/>
        <dbReference type="EC" id="2.3.1.225"/>
    </reaction>
</comment>
<keyword evidence="6 7" id="KW-0012">Acyltransferase</keyword>
<evidence type="ECO:0000256" key="4">
    <source>
        <dbReference type="ARBA" id="ARBA00022989"/>
    </source>
</evidence>
<feature type="domain" description="Palmitoyltransferase DHHC" evidence="8">
    <location>
        <begin position="105"/>
        <end position="185"/>
    </location>
</feature>
<organism evidence="9 10">
    <name type="scientific">Portunus trituberculatus</name>
    <name type="common">Swimming crab</name>
    <name type="synonym">Neptunus trituberculatus</name>
    <dbReference type="NCBI Taxonomy" id="210409"/>
    <lineage>
        <taxon>Eukaryota</taxon>
        <taxon>Metazoa</taxon>
        <taxon>Ecdysozoa</taxon>
        <taxon>Arthropoda</taxon>
        <taxon>Crustacea</taxon>
        <taxon>Multicrustacea</taxon>
        <taxon>Malacostraca</taxon>
        <taxon>Eumalacostraca</taxon>
        <taxon>Eucarida</taxon>
        <taxon>Decapoda</taxon>
        <taxon>Pleocyemata</taxon>
        <taxon>Brachyura</taxon>
        <taxon>Eubrachyura</taxon>
        <taxon>Portunoidea</taxon>
        <taxon>Portunidae</taxon>
        <taxon>Portuninae</taxon>
        <taxon>Portunus</taxon>
    </lineage>
</organism>
<accession>A0A5B7DL70</accession>
<sequence length="593" mass="65571">MVNTTEELSGVGVVVENVAWGQRRGEVVARMTGWVVRAGVVVMTLPLVGVEVEGWLAYPFPLQCFMFLAGSVGAVMMVRLMASNPCEVRKEDALVAPPREAVTWTWCTYCRLLRPTGSIHCFLCHRCIVNVHHHCVALWRCIGRKSLPSFIVLLGALTTIMFVNFFMIKAAFFSMQDSMGNYLIALPLLFLLCHSILSLGSQDLPGPPQVYPSSAFVVRTPHRLIGVAPFTFSFSGNPSRRCELLRMAFRPMAALKTLPKPKNIKQLLQCSNDKCRALANPFWVTRDSDGKLVCNICEVAVSVAENTEDTSLSHNLLSGTDVHCLVGSGQPRIRPRLVFVLDGALLDVRTCIHRWAAATHGVPDVEVLCHETRTCRLYSDGKIQEEAMEGRGSLGTVVDRAWTAVAARGGRVVFISGQEGRTMKADVLDALVVAASQVTLNVVCVSGQAVGMNPLLQPLVMHHQAQNGGSTRLVERSRDVLKLVQSGIFLFRGVMAHGRVRWTPGVEVVRVEGRGVTSCFHPDTDSFSMACVDPERQLEFRLRVDPDKVFSRHRLSDPEDNNVYFQLQMLYTNPEGNTALCVFNRMFSIDDGQ</sequence>
<gene>
    <name evidence="9" type="primary">ZDHHC5</name>
    <name evidence="9" type="ORF">E2C01_015196</name>
</gene>
<dbReference type="InterPro" id="IPR001594">
    <property type="entry name" value="Palmitoyltrfase_DHHC"/>
</dbReference>
<proteinExistence type="inferred from homology"/>
<keyword evidence="2 7" id="KW-0808">Transferase</keyword>
<dbReference type="InterPro" id="IPR039859">
    <property type="entry name" value="PFA4/ZDH16/20/ERF2-like"/>
</dbReference>
<dbReference type="GO" id="GO:0005794">
    <property type="term" value="C:Golgi apparatus"/>
    <property type="evidence" value="ECO:0007669"/>
    <property type="project" value="TreeGrafter"/>
</dbReference>
<dbReference type="GO" id="GO:0008270">
    <property type="term" value="F:zinc ion binding"/>
    <property type="evidence" value="ECO:0007669"/>
    <property type="project" value="InterPro"/>
</dbReference>
<evidence type="ECO:0000256" key="3">
    <source>
        <dbReference type="ARBA" id="ARBA00022692"/>
    </source>
</evidence>
<evidence type="ECO:0000256" key="6">
    <source>
        <dbReference type="ARBA" id="ARBA00023315"/>
    </source>
</evidence>
<dbReference type="Gene3D" id="2.60.40.1670">
    <property type="entry name" value="beta-sandwich domain of Sec23/24"/>
    <property type="match status" value="1"/>
</dbReference>
<keyword evidence="4 7" id="KW-1133">Transmembrane helix</keyword>
<dbReference type="InterPro" id="IPR036174">
    <property type="entry name" value="Znf_Sec23_Sec24_sf"/>
</dbReference>
<feature type="transmembrane region" description="Helical" evidence="7">
    <location>
        <begin position="27"/>
        <end position="48"/>
    </location>
</feature>
<dbReference type="GO" id="GO:0019706">
    <property type="term" value="F:protein-cysteine S-palmitoyltransferase activity"/>
    <property type="evidence" value="ECO:0007669"/>
    <property type="project" value="UniProtKB-EC"/>
</dbReference>
<dbReference type="Pfam" id="PF01529">
    <property type="entry name" value="DHHC"/>
    <property type="match status" value="1"/>
</dbReference>
<evidence type="ECO:0000256" key="7">
    <source>
        <dbReference type="RuleBase" id="RU079119"/>
    </source>
</evidence>